<gene>
    <name evidence="1" type="primary">hemF</name>
    <name evidence="1" type="ORF">GCM10011375_30960</name>
</gene>
<accession>A0ACB5PUL0</accession>
<proteinExistence type="predicted"/>
<evidence type="ECO:0000313" key="1">
    <source>
        <dbReference type="EMBL" id="GGF73650.1"/>
    </source>
</evidence>
<evidence type="ECO:0000313" key="2">
    <source>
        <dbReference type="Proteomes" id="UP000605392"/>
    </source>
</evidence>
<dbReference type="Proteomes" id="UP000605392">
    <property type="component" value="Unassembled WGS sequence"/>
</dbReference>
<keyword evidence="2" id="KW-1185">Reference proteome</keyword>
<organism evidence="1 2">
    <name type="scientific">Hymenobacter qilianensis</name>
    <dbReference type="NCBI Taxonomy" id="1385715"/>
    <lineage>
        <taxon>Bacteria</taxon>
        <taxon>Pseudomonadati</taxon>
        <taxon>Bacteroidota</taxon>
        <taxon>Cytophagia</taxon>
        <taxon>Cytophagales</taxon>
        <taxon>Hymenobacteraceae</taxon>
        <taxon>Hymenobacter</taxon>
    </lineage>
</organism>
<sequence>MTTYLASLSDMSSMLNSQNMEETTAAAAPAGTLRTAVEDWMRAFQTRLCAQLEAADGGATFRTDSWERPGGGGGVSRVLENGAILEKGGVGFSAVHGEMSAQAAKVLLMPDPRFFATGVSVVMHPRSPRVPIIHMNVRYFEAGNGEAWFGGGIDLTPIYVDEAQARWFHQTLRTACDRHDATYYPRFRATADDYFYLPHRQETRGVGGIFFDRLTVGPHGSADKLFAFVQEVGDVFGPTYTELMRQNAPLLYGPREESWQMLRRSRYAEFNLAFDRGTRFGLETGGRTESILMSLPPRCEWHYDQQPEPHSPEAATLAWLRKGVLWAEMPPKS</sequence>
<protein>
    <submittedName>
        <fullName evidence="1">Oxygen-dependent coproporphyrinogen-III oxidase</fullName>
    </submittedName>
</protein>
<name>A0ACB5PUL0_9BACT</name>
<dbReference type="EMBL" id="BMFN01000003">
    <property type="protein sequence ID" value="GGF73650.1"/>
    <property type="molecule type" value="Genomic_DNA"/>
</dbReference>
<reference evidence="1 2" key="1">
    <citation type="journal article" date="2019" name="Int. J. Syst. Evol. Microbiol.">
        <title>The Global Catalogue of Microorganisms (GCM) 10K type strain sequencing project: providing services to taxonomists for standard genome sequencing and annotation.</title>
        <authorList>
            <consortium name="The Broad Institute Genomics Platform"/>
            <consortium name="The Broad Institute Genome Sequencing Center for Infectious Disease"/>
            <person name="Wu L."/>
            <person name="Ma J."/>
        </authorList>
    </citation>
    <scope>NUCLEOTIDE SEQUENCE [LARGE SCALE GENOMIC DNA]</scope>
    <source>
        <strain evidence="1 2">CGMCC 1.12720</strain>
    </source>
</reference>
<comment type="caution">
    <text evidence="1">The sequence shown here is derived from an EMBL/GenBank/DDBJ whole genome shotgun (WGS) entry which is preliminary data.</text>
</comment>